<evidence type="ECO:0000313" key="2">
    <source>
        <dbReference type="EMBL" id="KAF2726348.1"/>
    </source>
</evidence>
<organism evidence="2 3">
    <name type="scientific">Polychaeton citri CBS 116435</name>
    <dbReference type="NCBI Taxonomy" id="1314669"/>
    <lineage>
        <taxon>Eukaryota</taxon>
        <taxon>Fungi</taxon>
        <taxon>Dikarya</taxon>
        <taxon>Ascomycota</taxon>
        <taxon>Pezizomycotina</taxon>
        <taxon>Dothideomycetes</taxon>
        <taxon>Dothideomycetidae</taxon>
        <taxon>Capnodiales</taxon>
        <taxon>Capnodiaceae</taxon>
        <taxon>Polychaeton</taxon>
    </lineage>
</organism>
<sequence>MEKLKKVFTPGKAQDDEVMYGTSASAQTDPYKASKTDSTSNSKDTYGADSQLQQDTAEGPHKQSLSQQPRQSEYSGTQHSSGTGAVDSTTSASNQPEKKEHGVLRQILNPGGEKYDQVAYGAPASQQQAEKDTTSQQHYDTVTDPTASREPATAASGLRQENVDSDSASTIALKSGIPGPYSESRSQSLAEPEAQRSGEKYVHAPAPGPENRVCTREP</sequence>
<reference evidence="2" key="1">
    <citation type="journal article" date="2020" name="Stud. Mycol.">
        <title>101 Dothideomycetes genomes: a test case for predicting lifestyles and emergence of pathogens.</title>
        <authorList>
            <person name="Haridas S."/>
            <person name="Albert R."/>
            <person name="Binder M."/>
            <person name="Bloem J."/>
            <person name="Labutti K."/>
            <person name="Salamov A."/>
            <person name="Andreopoulos B."/>
            <person name="Baker S."/>
            <person name="Barry K."/>
            <person name="Bills G."/>
            <person name="Bluhm B."/>
            <person name="Cannon C."/>
            <person name="Castanera R."/>
            <person name="Culley D."/>
            <person name="Daum C."/>
            <person name="Ezra D."/>
            <person name="Gonzalez J."/>
            <person name="Henrissat B."/>
            <person name="Kuo A."/>
            <person name="Liang C."/>
            <person name="Lipzen A."/>
            <person name="Lutzoni F."/>
            <person name="Magnuson J."/>
            <person name="Mondo S."/>
            <person name="Nolan M."/>
            <person name="Ohm R."/>
            <person name="Pangilinan J."/>
            <person name="Park H.-J."/>
            <person name="Ramirez L."/>
            <person name="Alfaro M."/>
            <person name="Sun H."/>
            <person name="Tritt A."/>
            <person name="Yoshinaga Y."/>
            <person name="Zwiers L.-H."/>
            <person name="Turgeon B."/>
            <person name="Goodwin S."/>
            <person name="Spatafora J."/>
            <person name="Crous P."/>
            <person name="Grigoriev I."/>
        </authorList>
    </citation>
    <scope>NUCLEOTIDE SEQUENCE</scope>
    <source>
        <strain evidence="2">CBS 116435</strain>
    </source>
</reference>
<evidence type="ECO:0000313" key="3">
    <source>
        <dbReference type="Proteomes" id="UP000799441"/>
    </source>
</evidence>
<dbReference type="OrthoDB" id="3896342at2759"/>
<keyword evidence="3" id="KW-1185">Reference proteome</keyword>
<dbReference type="Proteomes" id="UP000799441">
    <property type="component" value="Unassembled WGS sequence"/>
</dbReference>
<gene>
    <name evidence="2" type="ORF">K431DRAFT_6675</name>
</gene>
<feature type="region of interest" description="Disordered" evidence="1">
    <location>
        <begin position="1"/>
        <end position="218"/>
    </location>
</feature>
<proteinExistence type="predicted"/>
<name>A0A9P4QFI4_9PEZI</name>
<feature type="compositionally biased region" description="Polar residues" evidence="1">
    <location>
        <begin position="124"/>
        <end position="146"/>
    </location>
</feature>
<feature type="compositionally biased region" description="Low complexity" evidence="1">
    <location>
        <begin position="36"/>
        <end position="45"/>
    </location>
</feature>
<comment type="caution">
    <text evidence="2">The sequence shown here is derived from an EMBL/GenBank/DDBJ whole genome shotgun (WGS) entry which is preliminary data.</text>
</comment>
<evidence type="ECO:0000256" key="1">
    <source>
        <dbReference type="SAM" id="MobiDB-lite"/>
    </source>
</evidence>
<feature type="compositionally biased region" description="Basic and acidic residues" evidence="1">
    <location>
        <begin position="193"/>
        <end position="202"/>
    </location>
</feature>
<dbReference type="AlphaFoldDB" id="A0A9P4QFI4"/>
<feature type="compositionally biased region" description="Polar residues" evidence="1">
    <location>
        <begin position="63"/>
        <end position="95"/>
    </location>
</feature>
<protein>
    <submittedName>
        <fullName evidence="2">Uncharacterized protein</fullName>
    </submittedName>
</protein>
<dbReference type="EMBL" id="MU003765">
    <property type="protein sequence ID" value="KAF2726348.1"/>
    <property type="molecule type" value="Genomic_DNA"/>
</dbReference>
<accession>A0A9P4QFI4</accession>